<dbReference type="EMBL" id="CACVAR010000173">
    <property type="protein sequence ID" value="CAA6808339.1"/>
    <property type="molecule type" value="Genomic_DNA"/>
</dbReference>
<accession>A0A6S6SLY7</accession>
<evidence type="ECO:0000313" key="1">
    <source>
        <dbReference type="EMBL" id="CAA6808339.1"/>
    </source>
</evidence>
<proteinExistence type="predicted"/>
<organism evidence="1">
    <name type="scientific">uncultured Sulfurovum sp</name>
    <dbReference type="NCBI Taxonomy" id="269237"/>
    <lineage>
        <taxon>Bacteria</taxon>
        <taxon>Pseudomonadati</taxon>
        <taxon>Campylobacterota</taxon>
        <taxon>Epsilonproteobacteria</taxon>
        <taxon>Campylobacterales</taxon>
        <taxon>Sulfurovaceae</taxon>
        <taxon>Sulfurovum</taxon>
        <taxon>environmental samples</taxon>
    </lineage>
</organism>
<dbReference type="AlphaFoldDB" id="A0A6S6SLY7"/>
<feature type="non-terminal residue" evidence="1">
    <location>
        <position position="1"/>
    </location>
</feature>
<sequence>LKRGMYRYELKLSGDKRARARLRISQKRLSRIKKGLVDVKKLKSRHTHEGTFNIEVRGVAGQNTKGTRETTFKVSKKAGPRKINYTLKIYKK</sequence>
<protein>
    <submittedName>
        <fullName evidence="1">Uncharacterized protein</fullName>
    </submittedName>
</protein>
<reference evidence="1" key="1">
    <citation type="submission" date="2020-01" db="EMBL/GenBank/DDBJ databases">
        <authorList>
            <person name="Meier V. D."/>
            <person name="Meier V D."/>
        </authorList>
    </citation>
    <scope>NUCLEOTIDE SEQUENCE</scope>
    <source>
        <strain evidence="1">HLG_WM_MAG_03</strain>
    </source>
</reference>
<gene>
    <name evidence="1" type="ORF">HELGO_WM96418</name>
</gene>
<name>A0A6S6SLY7_9BACT</name>